<organism evidence="13 14">
    <name type="scientific">Hydra vulgaris</name>
    <name type="common">Hydra</name>
    <name type="synonym">Hydra attenuata</name>
    <dbReference type="NCBI Taxonomy" id="6087"/>
    <lineage>
        <taxon>Eukaryota</taxon>
        <taxon>Metazoa</taxon>
        <taxon>Cnidaria</taxon>
        <taxon>Hydrozoa</taxon>
        <taxon>Hydroidolina</taxon>
        <taxon>Anthoathecata</taxon>
        <taxon>Aplanulata</taxon>
        <taxon>Hydridae</taxon>
        <taxon>Hydra</taxon>
    </lineage>
</organism>
<dbReference type="InterPro" id="IPR017932">
    <property type="entry name" value="GATase_2_dom"/>
</dbReference>
<evidence type="ECO:0000256" key="11">
    <source>
        <dbReference type="PIRNR" id="PIRNR000485"/>
    </source>
</evidence>
<comment type="catalytic activity">
    <reaction evidence="10">
        <text>5-phospho-beta-D-ribosylamine + L-glutamate + diphosphate = 5-phospho-alpha-D-ribose 1-diphosphate + L-glutamine + H2O</text>
        <dbReference type="Rhea" id="RHEA:14905"/>
        <dbReference type="ChEBI" id="CHEBI:15377"/>
        <dbReference type="ChEBI" id="CHEBI:29985"/>
        <dbReference type="ChEBI" id="CHEBI:33019"/>
        <dbReference type="ChEBI" id="CHEBI:58017"/>
        <dbReference type="ChEBI" id="CHEBI:58359"/>
        <dbReference type="ChEBI" id="CHEBI:58681"/>
        <dbReference type="EC" id="2.4.2.14"/>
    </reaction>
    <physiologicalReaction direction="right-to-left" evidence="10">
        <dbReference type="Rhea" id="RHEA:14907"/>
    </physiologicalReaction>
</comment>
<dbReference type="RefSeq" id="XP_065667553.1">
    <property type="nucleotide sequence ID" value="XM_065811481.1"/>
</dbReference>
<dbReference type="CDD" id="cd00715">
    <property type="entry name" value="GPATase_N"/>
    <property type="match status" value="1"/>
</dbReference>
<dbReference type="SUPFAM" id="SSF56235">
    <property type="entry name" value="N-terminal nucleophile aminohydrolases (Ntn hydrolases)"/>
    <property type="match status" value="1"/>
</dbReference>
<dbReference type="InterPro" id="IPR029057">
    <property type="entry name" value="PRTase-like"/>
</dbReference>
<sequence>MGNEDVLKDSCAVFGCSVSRESLNETNVFQTIYLGLIALQHRGQESSGMVLSDGKEFSVKKGMGLVDNVYADVTPNEKGYIGIGHNRYSTTGKSLVLNCQPFVVHTNYGKIAVAHNGELVNAGKIRKSLLKQGIGLSTESDSELITQLLVQEPPQGEQNGVDWVSRITNLMQIAECSFSCVMLTSGNEIFAFRDPFGNRPLCIGELSKNTSIECGESKKVCRQLSMYIVSSESCAFTSIGAALIRDVNPGEIIRICPDGIQSLGIVGRNREDSHSAFCIFEYVYFARPDSFFEGQEVYTVRKECGRQLALESAVETDVVSTIPDSAGPAARGFSEKSGIPYEDVFIKNRYIGRTFIQPSSADRKLGITTKFGTLNSNIKGNRIVLIDDSIVRGNTMPRVIEMLKNAGAKEIHIRIASPPLKHPCFMGINIPTKEELIANDYNSLELAKYWGVDSLVYLSLDGLTRAVKKNSSSKQDGHCMSCLTGKYPVQLQW</sequence>
<evidence type="ECO:0000256" key="4">
    <source>
        <dbReference type="ARBA" id="ARBA00022676"/>
    </source>
</evidence>
<accession>A0ABM4D022</accession>
<dbReference type="SUPFAM" id="SSF53271">
    <property type="entry name" value="PRTase-like"/>
    <property type="match status" value="1"/>
</dbReference>
<evidence type="ECO:0000256" key="6">
    <source>
        <dbReference type="ARBA" id="ARBA00022755"/>
    </source>
</evidence>
<dbReference type="CDD" id="cd06223">
    <property type="entry name" value="PRTases_typeI"/>
    <property type="match status" value="1"/>
</dbReference>
<evidence type="ECO:0000256" key="3">
    <source>
        <dbReference type="ARBA" id="ARBA00011941"/>
    </source>
</evidence>
<reference evidence="14" key="1">
    <citation type="submission" date="2025-08" db="UniProtKB">
        <authorList>
            <consortium name="RefSeq"/>
        </authorList>
    </citation>
    <scope>IDENTIFICATION</scope>
</reference>
<comment type="pathway">
    <text evidence="1 11">Purine metabolism; IMP biosynthesis via de novo pathway; N(1)-(5-phospho-D-ribosyl)glycinamide from 5-phospho-alpha-D-ribose 1-diphosphate: step 1/2.</text>
</comment>
<dbReference type="Gene3D" id="3.40.50.2020">
    <property type="match status" value="1"/>
</dbReference>
<keyword evidence="13" id="KW-1185">Reference proteome</keyword>
<dbReference type="InterPro" id="IPR035584">
    <property type="entry name" value="PurF_N"/>
</dbReference>
<proteinExistence type="inferred from homology"/>
<dbReference type="InterPro" id="IPR005854">
    <property type="entry name" value="PurF"/>
</dbReference>
<evidence type="ECO:0000256" key="9">
    <source>
        <dbReference type="ARBA" id="ARBA00033776"/>
    </source>
</evidence>
<dbReference type="NCBIfam" id="TIGR01134">
    <property type="entry name" value="purF"/>
    <property type="match status" value="1"/>
</dbReference>
<dbReference type="PIRSF" id="PIRSF000485">
    <property type="entry name" value="Amd_phspho_trans"/>
    <property type="match status" value="1"/>
</dbReference>
<evidence type="ECO:0000256" key="5">
    <source>
        <dbReference type="ARBA" id="ARBA00022679"/>
    </source>
</evidence>
<dbReference type="Pfam" id="PF00156">
    <property type="entry name" value="Pribosyltran"/>
    <property type="match status" value="1"/>
</dbReference>
<dbReference type="GeneID" id="100197389"/>
<evidence type="ECO:0000256" key="2">
    <source>
        <dbReference type="ARBA" id="ARBA00010138"/>
    </source>
</evidence>
<gene>
    <name evidence="14" type="primary">LOC100197389</name>
</gene>
<evidence type="ECO:0000256" key="1">
    <source>
        <dbReference type="ARBA" id="ARBA00005209"/>
    </source>
</evidence>
<keyword evidence="4 11" id="KW-0328">Glycosyltransferase</keyword>
<evidence type="ECO:0000256" key="10">
    <source>
        <dbReference type="ARBA" id="ARBA00048545"/>
    </source>
</evidence>
<evidence type="ECO:0000313" key="14">
    <source>
        <dbReference type="RefSeq" id="XP_065667553.1"/>
    </source>
</evidence>
<evidence type="ECO:0000259" key="12">
    <source>
        <dbReference type="PROSITE" id="PS51278"/>
    </source>
</evidence>
<evidence type="ECO:0000313" key="13">
    <source>
        <dbReference type="Proteomes" id="UP001652625"/>
    </source>
</evidence>
<evidence type="ECO:0000256" key="8">
    <source>
        <dbReference type="ARBA" id="ARBA00033770"/>
    </source>
</evidence>
<dbReference type="Gene3D" id="3.60.20.10">
    <property type="entry name" value="Glutamine Phosphoribosylpyrophosphate, subunit 1, domain 1"/>
    <property type="match status" value="1"/>
</dbReference>
<keyword evidence="6 11" id="KW-0658">Purine biosynthesis</keyword>
<dbReference type="Pfam" id="PF13522">
    <property type="entry name" value="GATase_6"/>
    <property type="match status" value="1"/>
</dbReference>
<dbReference type="InterPro" id="IPR029055">
    <property type="entry name" value="Ntn_hydrolases_N"/>
</dbReference>
<dbReference type="InterPro" id="IPR000836">
    <property type="entry name" value="PRTase_dom"/>
</dbReference>
<dbReference type="HAMAP" id="MF_01931">
    <property type="entry name" value="PurF"/>
    <property type="match status" value="1"/>
</dbReference>
<dbReference type="Proteomes" id="UP001652625">
    <property type="component" value="Chromosome 12"/>
</dbReference>
<dbReference type="PROSITE" id="PS51278">
    <property type="entry name" value="GATASE_TYPE_2"/>
    <property type="match status" value="1"/>
</dbReference>
<evidence type="ECO:0000256" key="7">
    <source>
        <dbReference type="ARBA" id="ARBA00022962"/>
    </source>
</evidence>
<name>A0ABM4D022_HYDVU</name>
<keyword evidence="7" id="KW-0315">Glutamine amidotransferase</keyword>
<dbReference type="PANTHER" id="PTHR11907">
    <property type="entry name" value="AMIDOPHOSPHORIBOSYLTRANSFERASE"/>
    <property type="match status" value="1"/>
</dbReference>
<keyword evidence="5 11" id="KW-0808">Transferase</keyword>
<comment type="similarity">
    <text evidence="2 11">In the C-terminal section; belongs to the purine/pyrimidine phosphoribosyltransferase family.</text>
</comment>
<protein>
    <recommendedName>
        <fullName evidence="8 11">Amidophosphoribosyltransferase</fullName>
        <shortName evidence="11">ATase</shortName>
        <ecNumber evidence="3 11">2.4.2.14</ecNumber>
    </recommendedName>
    <alternativeName>
        <fullName evidence="9 11">Glutamine phosphoribosylpyrophosphate amidotransferase</fullName>
    </alternativeName>
</protein>
<feature type="domain" description="Glutamine amidotransferase type-2" evidence="12">
    <location>
        <begin position="11"/>
        <end position="258"/>
    </location>
</feature>
<dbReference type="EC" id="2.4.2.14" evidence="3 11"/>